<evidence type="ECO:0000256" key="6">
    <source>
        <dbReference type="ARBA" id="ARBA00023242"/>
    </source>
</evidence>
<keyword evidence="2" id="KW-0156">Chromatin regulator</keyword>
<dbReference type="GO" id="GO:0006325">
    <property type="term" value="P:chromatin organization"/>
    <property type="evidence" value="ECO:0007669"/>
    <property type="project" value="UniProtKB-KW"/>
</dbReference>
<feature type="region of interest" description="Disordered" evidence="7">
    <location>
        <begin position="139"/>
        <end position="164"/>
    </location>
</feature>
<dbReference type="GO" id="GO:2000779">
    <property type="term" value="P:regulation of double-strand break repair"/>
    <property type="evidence" value="ECO:0007669"/>
    <property type="project" value="TreeGrafter"/>
</dbReference>
<dbReference type="Pfam" id="PF08766">
    <property type="entry name" value="DEK_C"/>
    <property type="match status" value="1"/>
</dbReference>
<organism evidence="9 10">
    <name type="scientific">Trifolium pratense</name>
    <name type="common">Red clover</name>
    <dbReference type="NCBI Taxonomy" id="57577"/>
    <lineage>
        <taxon>Eukaryota</taxon>
        <taxon>Viridiplantae</taxon>
        <taxon>Streptophyta</taxon>
        <taxon>Embryophyta</taxon>
        <taxon>Tracheophyta</taxon>
        <taxon>Spermatophyta</taxon>
        <taxon>Magnoliopsida</taxon>
        <taxon>eudicotyledons</taxon>
        <taxon>Gunneridae</taxon>
        <taxon>Pentapetalae</taxon>
        <taxon>rosids</taxon>
        <taxon>fabids</taxon>
        <taxon>Fabales</taxon>
        <taxon>Fabaceae</taxon>
        <taxon>Papilionoideae</taxon>
        <taxon>50 kb inversion clade</taxon>
        <taxon>NPAAA clade</taxon>
        <taxon>Hologalegina</taxon>
        <taxon>IRL clade</taxon>
        <taxon>Trifolieae</taxon>
        <taxon>Trifolium</taxon>
    </lineage>
</organism>
<evidence type="ECO:0000256" key="5">
    <source>
        <dbReference type="ARBA" id="ARBA00023163"/>
    </source>
</evidence>
<evidence type="ECO:0000256" key="7">
    <source>
        <dbReference type="SAM" id="MobiDB-lite"/>
    </source>
</evidence>
<feature type="compositionally biased region" description="Basic residues" evidence="7">
    <location>
        <begin position="142"/>
        <end position="151"/>
    </location>
</feature>
<comment type="caution">
    <text evidence="9">The sequence shown here is derived from an EMBL/GenBank/DDBJ whole genome shotgun (WGS) entry which is preliminary data.</text>
</comment>
<evidence type="ECO:0000256" key="2">
    <source>
        <dbReference type="ARBA" id="ARBA00022853"/>
    </source>
</evidence>
<dbReference type="SUPFAM" id="SSF109715">
    <property type="entry name" value="DEK C-terminal domain"/>
    <property type="match status" value="1"/>
</dbReference>
<evidence type="ECO:0000259" key="8">
    <source>
        <dbReference type="PROSITE" id="PS51998"/>
    </source>
</evidence>
<dbReference type="FunFam" id="1.10.10.60:FF:000220">
    <property type="entry name" value="DEK domain-containing chromatin associated protein"/>
    <property type="match status" value="1"/>
</dbReference>
<feature type="compositionally biased region" description="Basic and acidic residues" evidence="7">
    <location>
        <begin position="345"/>
        <end position="354"/>
    </location>
</feature>
<sequence length="437" mass="47709">MILINLSACYVYCTTGHRIYLAYKLSKRKPDDNLHMLHSILFGKKSKAHNLKRNIGQFSGYVWAENELKPPLHNSLQEKQRAKIKERIDKCVKEKLIVFCDVLNIPINKGSVKKEELSVKLLEFLEAPHATTDVLLAEKEQKAKKRTKKATPSKSPGETSAGTPAKVACGHLIVFGNNVSLTLKKQTPQSGKKRKQSSDVEEDDKAELSDAKDDSQEEEDVAVANSGSDDEVDKSEEEEDTSKARKSSSKKSVKEGSVAKAGVKTPSAKKTSAKAAKSSEKSPKSLVPKKSVADQDSASLSKSSQPATKKQKTGNEKQDTKGKTASKTSKAPVKDQVKGKSSKKSKGEPSREDMHAVVVKILKEVDFNTATLSDILRQLGTHFGLDLMHRKAEVKDIITDVINNMSDEEDGGEEDDNDGDGDDAGKDSDASNDDDAE</sequence>
<feature type="compositionally biased region" description="Acidic residues" evidence="7">
    <location>
        <begin position="406"/>
        <end position="422"/>
    </location>
</feature>
<dbReference type="EMBL" id="ASHM01007120">
    <property type="protein sequence ID" value="PNY14766.1"/>
    <property type="molecule type" value="Genomic_DNA"/>
</dbReference>
<evidence type="ECO:0000256" key="4">
    <source>
        <dbReference type="ARBA" id="ARBA00023125"/>
    </source>
</evidence>
<reference evidence="9 10" key="1">
    <citation type="journal article" date="2014" name="Am. J. Bot.">
        <title>Genome assembly and annotation for red clover (Trifolium pratense; Fabaceae).</title>
        <authorList>
            <person name="Istvanek J."/>
            <person name="Jaros M."/>
            <person name="Krenek A."/>
            <person name="Repkova J."/>
        </authorList>
    </citation>
    <scope>NUCLEOTIDE SEQUENCE [LARGE SCALE GENOMIC DNA]</scope>
    <source>
        <strain evidence="10">cv. Tatra</strain>
        <tissue evidence="9">Young leaves</tissue>
    </source>
</reference>
<dbReference type="InterPro" id="IPR014876">
    <property type="entry name" value="DEK_C"/>
</dbReference>
<dbReference type="Proteomes" id="UP000236291">
    <property type="component" value="Unassembled WGS sequence"/>
</dbReference>
<feature type="region of interest" description="Disordered" evidence="7">
    <location>
        <begin position="402"/>
        <end position="437"/>
    </location>
</feature>
<evidence type="ECO:0000313" key="10">
    <source>
        <dbReference type="Proteomes" id="UP000236291"/>
    </source>
</evidence>
<dbReference type="InterPro" id="IPR044198">
    <property type="entry name" value="DEK"/>
</dbReference>
<accession>A0A2K3PHK4</accession>
<dbReference type="GO" id="GO:0005730">
    <property type="term" value="C:nucleolus"/>
    <property type="evidence" value="ECO:0007669"/>
    <property type="project" value="UniProtKB-SubCell"/>
</dbReference>
<feature type="compositionally biased region" description="Basic and acidic residues" evidence="7">
    <location>
        <begin position="313"/>
        <end position="322"/>
    </location>
</feature>
<feature type="domain" description="DEK-C" evidence="8">
    <location>
        <begin position="348"/>
        <end position="403"/>
    </location>
</feature>
<dbReference type="GO" id="GO:0042393">
    <property type="term" value="F:histone binding"/>
    <property type="evidence" value="ECO:0007669"/>
    <property type="project" value="TreeGrafter"/>
</dbReference>
<keyword evidence="3" id="KW-0805">Transcription regulation</keyword>
<name>A0A2K3PHK4_TRIPR</name>
<feature type="region of interest" description="Disordered" evidence="7">
    <location>
        <begin position="185"/>
        <end position="354"/>
    </location>
</feature>
<protein>
    <submittedName>
        <fullName evidence="9">Dek domain-containing chromatin associated protein</fullName>
    </submittedName>
</protein>
<proteinExistence type="predicted"/>
<feature type="compositionally biased region" description="Low complexity" evidence="7">
    <location>
        <begin position="255"/>
        <end position="276"/>
    </location>
</feature>
<dbReference type="STRING" id="57577.A0A2K3PHK4"/>
<dbReference type="PROSITE" id="PS51998">
    <property type="entry name" value="DEK_C"/>
    <property type="match status" value="1"/>
</dbReference>
<dbReference type="AlphaFoldDB" id="A0A2K3PHK4"/>
<dbReference type="PANTHER" id="PTHR13468">
    <property type="entry name" value="DEK PROTEIN"/>
    <property type="match status" value="1"/>
</dbReference>
<comment type="subcellular location">
    <subcellularLocation>
        <location evidence="1">Nucleus</location>
        <location evidence="1">Nucleolus</location>
    </subcellularLocation>
</comment>
<evidence type="ECO:0000256" key="1">
    <source>
        <dbReference type="ARBA" id="ARBA00004604"/>
    </source>
</evidence>
<keyword evidence="4" id="KW-0238">DNA-binding</keyword>
<evidence type="ECO:0000256" key="3">
    <source>
        <dbReference type="ARBA" id="ARBA00023015"/>
    </source>
</evidence>
<gene>
    <name evidence="9" type="ORF">L195_g011451</name>
</gene>
<feature type="compositionally biased region" description="Polar residues" evidence="7">
    <location>
        <begin position="294"/>
        <end position="308"/>
    </location>
</feature>
<reference evidence="9 10" key="2">
    <citation type="journal article" date="2017" name="Front. Plant Sci.">
        <title>Gene Classification and Mining of Molecular Markers Useful in Red Clover (Trifolium pratense) Breeding.</title>
        <authorList>
            <person name="Istvanek J."/>
            <person name="Dluhosova J."/>
            <person name="Dluhos P."/>
            <person name="Patkova L."/>
            <person name="Nedelnik J."/>
            <person name="Repkova J."/>
        </authorList>
    </citation>
    <scope>NUCLEOTIDE SEQUENCE [LARGE SCALE GENOMIC DNA]</scope>
    <source>
        <strain evidence="10">cv. Tatra</strain>
        <tissue evidence="9">Young leaves</tissue>
    </source>
</reference>
<keyword evidence="5" id="KW-0804">Transcription</keyword>
<keyword evidence="6" id="KW-0539">Nucleus</keyword>
<feature type="compositionally biased region" description="Acidic residues" evidence="7">
    <location>
        <begin position="228"/>
        <end position="240"/>
    </location>
</feature>
<dbReference type="GO" id="GO:0003677">
    <property type="term" value="F:DNA binding"/>
    <property type="evidence" value="ECO:0007669"/>
    <property type="project" value="UniProtKB-KW"/>
</dbReference>
<dbReference type="Gene3D" id="1.10.10.60">
    <property type="entry name" value="Homeodomain-like"/>
    <property type="match status" value="1"/>
</dbReference>
<dbReference type="PANTHER" id="PTHR13468:SF1">
    <property type="entry name" value="PROTEIN DEK"/>
    <property type="match status" value="1"/>
</dbReference>
<evidence type="ECO:0000313" key="9">
    <source>
        <dbReference type="EMBL" id="PNY14766.1"/>
    </source>
</evidence>